<gene>
    <name evidence="1" type="ORF">WKI67_43410</name>
</gene>
<organism evidence="1 2">
    <name type="scientific">Streptomyces achmelvichensis</name>
    <dbReference type="NCBI Taxonomy" id="3134111"/>
    <lineage>
        <taxon>Bacteria</taxon>
        <taxon>Bacillati</taxon>
        <taxon>Actinomycetota</taxon>
        <taxon>Actinomycetes</taxon>
        <taxon>Kitasatosporales</taxon>
        <taxon>Streptomycetaceae</taxon>
        <taxon>Streptomyces</taxon>
    </lineage>
</organism>
<proteinExistence type="predicted"/>
<protein>
    <submittedName>
        <fullName evidence="1">Uncharacterized protein</fullName>
    </submittedName>
</protein>
<evidence type="ECO:0000313" key="1">
    <source>
        <dbReference type="EMBL" id="MEJ8640138.1"/>
    </source>
</evidence>
<name>A0ACC6Q992_9ACTN</name>
<evidence type="ECO:0000313" key="2">
    <source>
        <dbReference type="Proteomes" id="UP001377168"/>
    </source>
</evidence>
<sequence>MQIDISGRIDGTAEVHRMMVLLLEHGGVVTDDYTTHPWTLPEILSGAVIDGLRFFDFRGYHELSREHGRS</sequence>
<dbReference type="Proteomes" id="UP001377168">
    <property type="component" value="Unassembled WGS sequence"/>
</dbReference>
<comment type="caution">
    <text evidence="1">The sequence shown here is derived from an EMBL/GenBank/DDBJ whole genome shotgun (WGS) entry which is preliminary data.</text>
</comment>
<dbReference type="EMBL" id="JBBKAJ010000039">
    <property type="protein sequence ID" value="MEJ8640138.1"/>
    <property type="molecule type" value="Genomic_DNA"/>
</dbReference>
<accession>A0ACC6Q992</accession>
<keyword evidence="2" id="KW-1185">Reference proteome</keyword>
<reference evidence="1" key="1">
    <citation type="submission" date="2024-03" db="EMBL/GenBank/DDBJ databases">
        <title>Novel Streptomyces species of biotechnological and ecological value are a feature of Machair soil.</title>
        <authorList>
            <person name="Prole J.R."/>
            <person name="Goodfellow M."/>
            <person name="Allenby N."/>
            <person name="Ward A.C."/>
        </authorList>
    </citation>
    <scope>NUCLEOTIDE SEQUENCE</scope>
    <source>
        <strain evidence="1">MS2.AVA.5</strain>
    </source>
</reference>